<dbReference type="STRING" id="1387353.BSF38_03269"/>
<gene>
    <name evidence="2" type="ORF">BSF38_03269</name>
</gene>
<feature type="compositionally biased region" description="Basic and acidic residues" evidence="1">
    <location>
        <begin position="127"/>
        <end position="136"/>
    </location>
</feature>
<proteinExistence type="predicted"/>
<dbReference type="KEGG" id="pbor:BSF38_03269"/>
<accession>A0A1U7CS31</accession>
<feature type="region of interest" description="Disordered" evidence="1">
    <location>
        <begin position="256"/>
        <end position="304"/>
    </location>
</feature>
<evidence type="ECO:0000256" key="1">
    <source>
        <dbReference type="SAM" id="MobiDB-lite"/>
    </source>
</evidence>
<feature type="region of interest" description="Disordered" evidence="1">
    <location>
        <begin position="1"/>
        <end position="171"/>
    </location>
</feature>
<keyword evidence="3" id="KW-1185">Reference proteome</keyword>
<evidence type="ECO:0000313" key="2">
    <source>
        <dbReference type="EMBL" id="APW61741.1"/>
    </source>
</evidence>
<dbReference type="Proteomes" id="UP000186309">
    <property type="component" value="Chromosome"/>
</dbReference>
<evidence type="ECO:0000313" key="3">
    <source>
        <dbReference type="Proteomes" id="UP000186309"/>
    </source>
</evidence>
<name>A0A1U7CS31_9BACT</name>
<dbReference type="AlphaFoldDB" id="A0A1U7CS31"/>
<feature type="compositionally biased region" description="Basic and acidic residues" evidence="1">
    <location>
        <begin position="143"/>
        <end position="153"/>
    </location>
</feature>
<reference evidence="3" key="1">
    <citation type="submission" date="2016-12" db="EMBL/GenBank/DDBJ databases">
        <title>Comparative genomics of four Isosphaeraceae planctomycetes: a common pool of plasmids and glycoside hydrolase genes.</title>
        <authorList>
            <person name="Ivanova A."/>
        </authorList>
    </citation>
    <scope>NUCLEOTIDE SEQUENCE [LARGE SCALE GENOMIC DNA]</scope>
    <source>
        <strain evidence="3">PX4</strain>
    </source>
</reference>
<organism evidence="2 3">
    <name type="scientific">Paludisphaera borealis</name>
    <dbReference type="NCBI Taxonomy" id="1387353"/>
    <lineage>
        <taxon>Bacteria</taxon>
        <taxon>Pseudomonadati</taxon>
        <taxon>Planctomycetota</taxon>
        <taxon>Planctomycetia</taxon>
        <taxon>Isosphaerales</taxon>
        <taxon>Isosphaeraceae</taxon>
        <taxon>Paludisphaera</taxon>
    </lineage>
</organism>
<protein>
    <submittedName>
        <fullName evidence="2">Uncharacterized protein</fullName>
    </submittedName>
</protein>
<dbReference type="EMBL" id="CP019082">
    <property type="protein sequence ID" value="APW61741.1"/>
    <property type="molecule type" value="Genomic_DNA"/>
</dbReference>
<feature type="region of interest" description="Disordered" evidence="1">
    <location>
        <begin position="206"/>
        <end position="225"/>
    </location>
</feature>
<feature type="compositionally biased region" description="Basic residues" evidence="1">
    <location>
        <begin position="292"/>
        <end position="304"/>
    </location>
</feature>
<sequence length="304" mass="32486">MSPPRHDGLYSAPADRSRSAIGHPQGAPLRQTTDRNFRQPEAPASESIRFEWPTGNALAGASGLYPDLDPRTPMFTTASRAVSPASETDLGETARRASSTGRRMSYPYCGGSAAGGSLARRLQGSSDTRKPRERTQFRPGGSRGRDRATRENRANGPNFGPAGRAGEKGVERVRRTARTNPIPGSGQPAPTYYRNSACVVSSAIVPGTFGANGPNRPEGRAGVDRRLRWRRRGRIPRERTQFRGTVGTSWTIAAGANSARTDPISGEGSADDRGGRGGGPLEGIGRCSYNRGWRKRRGARAAGS</sequence>